<sequence>MKPIESIEKEHIAHLFFSKKEVLPDPDLQKLRLSKLFRSQTLGNLLQTKVYLTFEAADGNIYQTHTTVWAVGNDYISLKGGLTIPVSSILEVD</sequence>
<proteinExistence type="predicted"/>
<dbReference type="STRING" id="226505.SAMN05444394_3728"/>
<dbReference type="RefSeq" id="WP_074226493.1">
    <property type="nucleotide sequence ID" value="NZ_CP146486.1"/>
</dbReference>
<keyword evidence="2" id="KW-1185">Reference proteome</keyword>
<name>A0A1N6HC63_9BACT</name>
<evidence type="ECO:0000313" key="2">
    <source>
        <dbReference type="Proteomes" id="UP000185221"/>
    </source>
</evidence>
<dbReference type="Proteomes" id="UP000185221">
    <property type="component" value="Unassembled WGS sequence"/>
</dbReference>
<accession>A0A1N6HC63</accession>
<dbReference type="OrthoDB" id="982075at2"/>
<reference evidence="2" key="1">
    <citation type="submission" date="2016-11" db="EMBL/GenBank/DDBJ databases">
        <authorList>
            <person name="Varghese N."/>
            <person name="Submissions S."/>
        </authorList>
    </citation>
    <scope>NUCLEOTIDE SEQUENCE [LARGE SCALE GENOMIC DNA]</scope>
    <source>
        <strain evidence="2">DSM 15292</strain>
    </source>
</reference>
<gene>
    <name evidence="1" type="ORF">SAMN05444394_3728</name>
</gene>
<evidence type="ECO:0000313" key="1">
    <source>
        <dbReference type="EMBL" id="SIO17360.1"/>
    </source>
</evidence>
<dbReference type="EMBL" id="FSRC01000003">
    <property type="protein sequence ID" value="SIO17360.1"/>
    <property type="molecule type" value="Genomic_DNA"/>
</dbReference>
<organism evidence="1 2">
    <name type="scientific">Algoriphagus halophilus</name>
    <dbReference type="NCBI Taxonomy" id="226505"/>
    <lineage>
        <taxon>Bacteria</taxon>
        <taxon>Pseudomonadati</taxon>
        <taxon>Bacteroidota</taxon>
        <taxon>Cytophagia</taxon>
        <taxon>Cytophagales</taxon>
        <taxon>Cyclobacteriaceae</taxon>
        <taxon>Algoriphagus</taxon>
    </lineage>
</organism>
<protein>
    <submittedName>
        <fullName evidence="1">Uncharacterized protein</fullName>
    </submittedName>
</protein>
<dbReference type="AlphaFoldDB" id="A0A1N6HC63"/>